<keyword evidence="2" id="KW-1185">Reference proteome</keyword>
<comment type="caution">
    <text evidence="1">The sequence shown here is derived from an EMBL/GenBank/DDBJ whole genome shotgun (WGS) entry which is preliminary data.</text>
</comment>
<dbReference type="AlphaFoldDB" id="A0A6A0AIK4"/>
<reference evidence="1 2" key="1">
    <citation type="submission" date="2020-02" db="EMBL/GenBank/DDBJ databases">
        <title>Draft genome sequence of Haematococcus lacustris strain NIES-144.</title>
        <authorList>
            <person name="Morimoto D."/>
            <person name="Nakagawa S."/>
            <person name="Yoshida T."/>
            <person name="Sawayama S."/>
        </authorList>
    </citation>
    <scope>NUCLEOTIDE SEQUENCE [LARGE SCALE GENOMIC DNA]</scope>
    <source>
        <strain evidence="1 2">NIES-144</strain>
    </source>
</reference>
<sequence length="136" mass="14771">MDWPGGVRQQFKAIQPLVEQMLRTLKQATRISPRSAAAPAQLPAPVQLNIWDPKLLAQIKDAMELLTTARVLEHLMRGPHHIKLLPAEVAVFEQPSSAWPVAKLTELDEVHLTGVGNSLNANATKVITGTQAASSS</sequence>
<gene>
    <name evidence="1" type="ORF">HaLaN_31802</name>
</gene>
<dbReference type="EMBL" id="BLLF01006804">
    <property type="protein sequence ID" value="GFH32562.1"/>
    <property type="molecule type" value="Genomic_DNA"/>
</dbReference>
<dbReference type="Proteomes" id="UP000485058">
    <property type="component" value="Unassembled WGS sequence"/>
</dbReference>
<organism evidence="1 2">
    <name type="scientific">Haematococcus lacustris</name>
    <name type="common">Green alga</name>
    <name type="synonym">Haematococcus pluvialis</name>
    <dbReference type="NCBI Taxonomy" id="44745"/>
    <lineage>
        <taxon>Eukaryota</taxon>
        <taxon>Viridiplantae</taxon>
        <taxon>Chlorophyta</taxon>
        <taxon>core chlorophytes</taxon>
        <taxon>Chlorophyceae</taxon>
        <taxon>CS clade</taxon>
        <taxon>Chlamydomonadales</taxon>
        <taxon>Haematococcaceae</taxon>
        <taxon>Haematococcus</taxon>
    </lineage>
</organism>
<protein>
    <submittedName>
        <fullName evidence="1">Uncharacterized protein</fullName>
    </submittedName>
</protein>
<evidence type="ECO:0000313" key="2">
    <source>
        <dbReference type="Proteomes" id="UP000485058"/>
    </source>
</evidence>
<feature type="non-terminal residue" evidence="1">
    <location>
        <position position="136"/>
    </location>
</feature>
<name>A0A6A0AIK4_HAELA</name>
<evidence type="ECO:0000313" key="1">
    <source>
        <dbReference type="EMBL" id="GFH32562.1"/>
    </source>
</evidence>
<accession>A0A6A0AIK4</accession>
<proteinExistence type="predicted"/>